<dbReference type="RefSeq" id="WP_091462461.1">
    <property type="nucleotide sequence ID" value="NZ_FMHU01000002.1"/>
</dbReference>
<dbReference type="Gene3D" id="3.30.470.20">
    <property type="entry name" value="ATP-grasp fold, B domain"/>
    <property type="match status" value="1"/>
</dbReference>
<dbReference type="Gene3D" id="3.40.50.20">
    <property type="match status" value="1"/>
</dbReference>
<feature type="domain" description="ATP-grasp" evidence="5">
    <location>
        <begin position="120"/>
        <end position="310"/>
    </location>
</feature>
<dbReference type="Gene3D" id="3.30.1490.20">
    <property type="entry name" value="ATP-grasp fold, A domain"/>
    <property type="match status" value="1"/>
</dbReference>
<keyword evidence="7" id="KW-1185">Reference proteome</keyword>
<sequence>MTATAARPHVVVLHRWRDAYAHYDRYVDHDTHAVSYVTTDVGAAGVPERAAAVALVDATDDVEQVDARIRSLAARFGRPVAVVALKEDDLLPAAVLAVRWGCAGRTPQEVTLFRDKLVMARTVAAAGIPVPATAPAPDPAAVREHAARHGWPVVVKPRTGSSSAGVRLIAGPDEAADVGHDPARLVQAYQPDPIHHVDGVFDGATLGPWRLSAYLDTCLAFRDGRPLGSVEVDEPTVVAAVGAFTTSVLRALTDRPTVFHLEVFLRHAGDGPPHCTLLEVGARVGGAEIPFVWRDVHGYDLMRAAFRIALGHPPPDPPPTGIRTEVAGWLLVPAPAGRPCHIEEATSMTGRDPGPYAEVVPRVGDVLPAADAYYEHVGARYRFRGADSAAVRAAVLATARDARVTGRTVTGLVAGGLR</sequence>
<evidence type="ECO:0000256" key="2">
    <source>
        <dbReference type="ARBA" id="ARBA00022741"/>
    </source>
</evidence>
<keyword evidence="3 4" id="KW-0067">ATP-binding</keyword>
<dbReference type="GO" id="GO:0005524">
    <property type="term" value="F:ATP binding"/>
    <property type="evidence" value="ECO:0007669"/>
    <property type="project" value="UniProtKB-UniRule"/>
</dbReference>
<evidence type="ECO:0000256" key="3">
    <source>
        <dbReference type="ARBA" id="ARBA00022840"/>
    </source>
</evidence>
<evidence type="ECO:0000259" key="5">
    <source>
        <dbReference type="PROSITE" id="PS50975"/>
    </source>
</evidence>
<evidence type="ECO:0000256" key="1">
    <source>
        <dbReference type="ARBA" id="ARBA00022598"/>
    </source>
</evidence>
<dbReference type="InterPro" id="IPR052032">
    <property type="entry name" value="ATP-dep_AA_Ligase"/>
</dbReference>
<evidence type="ECO:0000313" key="6">
    <source>
        <dbReference type="EMBL" id="SCL28401.1"/>
    </source>
</evidence>
<accession>A0A1C6SG32</accession>
<dbReference type="STRING" id="47866.GA0074694_5102"/>
<dbReference type="InterPro" id="IPR013815">
    <property type="entry name" value="ATP_grasp_subdomain_1"/>
</dbReference>
<dbReference type="Proteomes" id="UP000198906">
    <property type="component" value="Unassembled WGS sequence"/>
</dbReference>
<dbReference type="InterPro" id="IPR011761">
    <property type="entry name" value="ATP-grasp"/>
</dbReference>
<proteinExistence type="predicted"/>
<keyword evidence="1" id="KW-0436">Ligase</keyword>
<dbReference type="GO" id="GO:0016874">
    <property type="term" value="F:ligase activity"/>
    <property type="evidence" value="ECO:0007669"/>
    <property type="project" value="UniProtKB-KW"/>
</dbReference>
<dbReference type="EMBL" id="FMHU01000002">
    <property type="protein sequence ID" value="SCL28401.1"/>
    <property type="molecule type" value="Genomic_DNA"/>
</dbReference>
<keyword evidence="2 4" id="KW-0547">Nucleotide-binding</keyword>
<reference evidence="7" key="1">
    <citation type="submission" date="2016-06" db="EMBL/GenBank/DDBJ databases">
        <authorList>
            <person name="Varghese N."/>
        </authorList>
    </citation>
    <scope>NUCLEOTIDE SEQUENCE [LARGE SCALE GENOMIC DNA]</scope>
    <source>
        <strain evidence="7">DSM 46123</strain>
    </source>
</reference>
<organism evidence="6 7">
    <name type="scientific">Micromonospora inyonensis</name>
    <dbReference type="NCBI Taxonomy" id="47866"/>
    <lineage>
        <taxon>Bacteria</taxon>
        <taxon>Bacillati</taxon>
        <taxon>Actinomycetota</taxon>
        <taxon>Actinomycetes</taxon>
        <taxon>Micromonosporales</taxon>
        <taxon>Micromonosporaceae</taxon>
        <taxon>Micromonospora</taxon>
    </lineage>
</organism>
<dbReference type="PANTHER" id="PTHR43585:SF2">
    <property type="entry name" value="ATP-GRASP ENZYME FSQD"/>
    <property type="match status" value="1"/>
</dbReference>
<dbReference type="PANTHER" id="PTHR43585">
    <property type="entry name" value="FUMIPYRROLE BIOSYNTHESIS PROTEIN C"/>
    <property type="match status" value="1"/>
</dbReference>
<dbReference type="PROSITE" id="PS50975">
    <property type="entry name" value="ATP_GRASP"/>
    <property type="match status" value="1"/>
</dbReference>
<dbReference type="AlphaFoldDB" id="A0A1C6SG32"/>
<protein>
    <submittedName>
        <fullName evidence="6">ATP-grasp domain-containing protein</fullName>
    </submittedName>
</protein>
<evidence type="ECO:0000313" key="7">
    <source>
        <dbReference type="Proteomes" id="UP000198906"/>
    </source>
</evidence>
<dbReference type="SUPFAM" id="SSF56059">
    <property type="entry name" value="Glutathione synthetase ATP-binding domain-like"/>
    <property type="match status" value="1"/>
</dbReference>
<name>A0A1C6SG32_9ACTN</name>
<dbReference type="GO" id="GO:0046872">
    <property type="term" value="F:metal ion binding"/>
    <property type="evidence" value="ECO:0007669"/>
    <property type="project" value="InterPro"/>
</dbReference>
<gene>
    <name evidence="6" type="ORF">GA0074694_5102</name>
</gene>
<evidence type="ECO:0000256" key="4">
    <source>
        <dbReference type="PROSITE-ProRule" id="PRU00409"/>
    </source>
</evidence>